<sequence>MKIIQLFNSEEALVKRAVKHDAAAERQLFDRLSPKMLSVCRYYISDLHYAEDVMITAFAKIFENIERYRFEGSFEGWARRIVVRESIDFLRSRKKMYFAEIEEAENKVTETTELEFDPETLQLMIDKLPDGYKTVLLMFAVDGFSHKEIAEMLSISESTSKSQLFKARRMLQELLNPQIAKLR</sequence>
<dbReference type="InterPro" id="IPR013249">
    <property type="entry name" value="RNA_pol_sigma70_r4_t2"/>
</dbReference>
<dbReference type="AlphaFoldDB" id="A0A972JIG0"/>
<evidence type="ECO:0000256" key="5">
    <source>
        <dbReference type="SAM" id="Coils"/>
    </source>
</evidence>
<keyword evidence="3" id="KW-0731">Sigma factor</keyword>
<dbReference type="GO" id="GO:0006352">
    <property type="term" value="P:DNA-templated transcription initiation"/>
    <property type="evidence" value="ECO:0007669"/>
    <property type="project" value="InterPro"/>
</dbReference>
<feature type="coiled-coil region" evidence="5">
    <location>
        <begin position="87"/>
        <end position="114"/>
    </location>
</feature>
<reference evidence="8" key="1">
    <citation type="submission" date="2020-02" db="EMBL/GenBank/DDBJ databases">
        <title>Flavobacterium sp. genome.</title>
        <authorList>
            <person name="Jung H.S."/>
            <person name="Baek J.H."/>
            <person name="Jeon C.O."/>
        </authorList>
    </citation>
    <scope>NUCLEOTIDE SEQUENCE</scope>
    <source>
        <strain evidence="8">SE-s28</strain>
    </source>
</reference>
<dbReference type="SUPFAM" id="SSF88946">
    <property type="entry name" value="Sigma2 domain of RNA polymerase sigma factors"/>
    <property type="match status" value="1"/>
</dbReference>
<dbReference type="RefSeq" id="WP_169527298.1">
    <property type="nucleotide sequence ID" value="NZ_JAAMPU010000104.1"/>
</dbReference>
<evidence type="ECO:0000256" key="4">
    <source>
        <dbReference type="ARBA" id="ARBA00023163"/>
    </source>
</evidence>
<dbReference type="SUPFAM" id="SSF88659">
    <property type="entry name" value="Sigma3 and sigma4 domains of RNA polymerase sigma factors"/>
    <property type="match status" value="1"/>
</dbReference>
<dbReference type="InterPro" id="IPR013324">
    <property type="entry name" value="RNA_pol_sigma_r3/r4-like"/>
</dbReference>
<gene>
    <name evidence="8" type="ORF">G6047_09155</name>
</gene>
<dbReference type="InterPro" id="IPR014284">
    <property type="entry name" value="RNA_pol_sigma-70_dom"/>
</dbReference>
<dbReference type="PANTHER" id="PTHR43133:SF46">
    <property type="entry name" value="RNA POLYMERASE SIGMA-70 FACTOR ECF SUBFAMILY"/>
    <property type="match status" value="1"/>
</dbReference>
<dbReference type="GO" id="GO:0003677">
    <property type="term" value="F:DNA binding"/>
    <property type="evidence" value="ECO:0007669"/>
    <property type="project" value="InterPro"/>
</dbReference>
<evidence type="ECO:0000259" key="7">
    <source>
        <dbReference type="Pfam" id="PF08281"/>
    </source>
</evidence>
<protein>
    <submittedName>
        <fullName evidence="8">RNA polymerase sigma factor</fullName>
    </submittedName>
</protein>
<feature type="domain" description="RNA polymerase sigma factor 70 region 4 type 2" evidence="7">
    <location>
        <begin position="121"/>
        <end position="171"/>
    </location>
</feature>
<evidence type="ECO:0000313" key="8">
    <source>
        <dbReference type="EMBL" id="NMH28198.1"/>
    </source>
</evidence>
<keyword evidence="2" id="KW-0805">Transcription regulation</keyword>
<dbReference type="GO" id="GO:0016987">
    <property type="term" value="F:sigma factor activity"/>
    <property type="evidence" value="ECO:0007669"/>
    <property type="project" value="UniProtKB-KW"/>
</dbReference>
<keyword evidence="5" id="KW-0175">Coiled coil</keyword>
<comment type="caution">
    <text evidence="8">The sequence shown here is derived from an EMBL/GenBank/DDBJ whole genome shotgun (WGS) entry which is preliminary data.</text>
</comment>
<dbReference type="PANTHER" id="PTHR43133">
    <property type="entry name" value="RNA POLYMERASE ECF-TYPE SIGMA FACTO"/>
    <property type="match status" value="1"/>
</dbReference>
<dbReference type="EMBL" id="JAAMPU010000104">
    <property type="protein sequence ID" value="NMH28198.1"/>
    <property type="molecule type" value="Genomic_DNA"/>
</dbReference>
<comment type="similarity">
    <text evidence="1">Belongs to the sigma-70 factor family. ECF subfamily.</text>
</comment>
<organism evidence="8 9">
    <name type="scientific">Flavobacterium silvaticum</name>
    <dbReference type="NCBI Taxonomy" id="1852020"/>
    <lineage>
        <taxon>Bacteria</taxon>
        <taxon>Pseudomonadati</taxon>
        <taxon>Bacteroidota</taxon>
        <taxon>Flavobacteriia</taxon>
        <taxon>Flavobacteriales</taxon>
        <taxon>Flavobacteriaceae</taxon>
        <taxon>Flavobacterium</taxon>
    </lineage>
</organism>
<keyword evidence="9" id="KW-1185">Reference proteome</keyword>
<dbReference type="Gene3D" id="1.10.10.10">
    <property type="entry name" value="Winged helix-like DNA-binding domain superfamily/Winged helix DNA-binding domain"/>
    <property type="match status" value="1"/>
</dbReference>
<evidence type="ECO:0000313" key="9">
    <source>
        <dbReference type="Proteomes" id="UP000712080"/>
    </source>
</evidence>
<dbReference type="InterPro" id="IPR036388">
    <property type="entry name" value="WH-like_DNA-bd_sf"/>
</dbReference>
<accession>A0A972JIG0</accession>
<keyword evidence="4" id="KW-0804">Transcription</keyword>
<feature type="domain" description="RNA polymerase sigma-70 region 2" evidence="6">
    <location>
        <begin position="28"/>
        <end position="95"/>
    </location>
</feature>
<dbReference type="InterPro" id="IPR007627">
    <property type="entry name" value="RNA_pol_sigma70_r2"/>
</dbReference>
<proteinExistence type="inferred from homology"/>
<dbReference type="Proteomes" id="UP000712080">
    <property type="component" value="Unassembled WGS sequence"/>
</dbReference>
<dbReference type="Gene3D" id="1.10.1740.10">
    <property type="match status" value="1"/>
</dbReference>
<evidence type="ECO:0000259" key="6">
    <source>
        <dbReference type="Pfam" id="PF04542"/>
    </source>
</evidence>
<evidence type="ECO:0000256" key="2">
    <source>
        <dbReference type="ARBA" id="ARBA00023015"/>
    </source>
</evidence>
<dbReference type="InterPro" id="IPR039425">
    <property type="entry name" value="RNA_pol_sigma-70-like"/>
</dbReference>
<dbReference type="Pfam" id="PF08281">
    <property type="entry name" value="Sigma70_r4_2"/>
    <property type="match status" value="1"/>
</dbReference>
<evidence type="ECO:0000256" key="1">
    <source>
        <dbReference type="ARBA" id="ARBA00010641"/>
    </source>
</evidence>
<dbReference type="NCBIfam" id="TIGR02937">
    <property type="entry name" value="sigma70-ECF"/>
    <property type="match status" value="1"/>
</dbReference>
<dbReference type="InterPro" id="IPR013325">
    <property type="entry name" value="RNA_pol_sigma_r2"/>
</dbReference>
<name>A0A972JIG0_9FLAO</name>
<dbReference type="Pfam" id="PF04542">
    <property type="entry name" value="Sigma70_r2"/>
    <property type="match status" value="1"/>
</dbReference>
<evidence type="ECO:0000256" key="3">
    <source>
        <dbReference type="ARBA" id="ARBA00023082"/>
    </source>
</evidence>
<dbReference type="CDD" id="cd06171">
    <property type="entry name" value="Sigma70_r4"/>
    <property type="match status" value="1"/>
</dbReference>